<dbReference type="EMBL" id="JYOV01000019">
    <property type="protein sequence ID" value="KJU91419.1"/>
    <property type="molecule type" value="Genomic_DNA"/>
</dbReference>
<organism evidence="2 3">
    <name type="scientific">Streptococcus infantis</name>
    <dbReference type="NCBI Taxonomy" id="68892"/>
    <lineage>
        <taxon>Bacteria</taxon>
        <taxon>Bacillati</taxon>
        <taxon>Bacillota</taxon>
        <taxon>Bacilli</taxon>
        <taxon>Lactobacillales</taxon>
        <taxon>Streptococcaceae</taxon>
        <taxon>Streptococcus</taxon>
    </lineage>
</organism>
<evidence type="ECO:0000259" key="1">
    <source>
        <dbReference type="Pfam" id="PF04991"/>
    </source>
</evidence>
<dbReference type="InterPro" id="IPR052942">
    <property type="entry name" value="LPS_cholinephosphotransferase"/>
</dbReference>
<reference evidence="2 3" key="1">
    <citation type="submission" date="2015-02" db="EMBL/GenBank/DDBJ databases">
        <title>Evolution of amylase-binding proteins of oral streptococcal species.</title>
        <authorList>
            <person name="Haase E.M."/>
        </authorList>
    </citation>
    <scope>NUCLEOTIDE SEQUENCE [LARGE SCALE GENOMIC DNA]</scope>
    <source>
        <strain evidence="2 3">UC6950A</strain>
    </source>
</reference>
<dbReference type="PANTHER" id="PTHR43404">
    <property type="entry name" value="LIPOPOLYSACCHARIDE CHOLINEPHOSPHOTRANSFERASE LICD"/>
    <property type="match status" value="1"/>
</dbReference>
<dbReference type="PANTHER" id="PTHR43404:SF2">
    <property type="entry name" value="LIPOPOLYSACCHARIDE CHOLINEPHOSPHOTRANSFERASE LICD"/>
    <property type="match status" value="1"/>
</dbReference>
<comment type="caution">
    <text evidence="2">The sequence shown here is derived from an EMBL/GenBank/DDBJ whole genome shotgun (WGS) entry which is preliminary data.</text>
</comment>
<dbReference type="Proteomes" id="UP000033405">
    <property type="component" value="Unassembled WGS sequence"/>
</dbReference>
<evidence type="ECO:0000313" key="2">
    <source>
        <dbReference type="EMBL" id="KJU91419.1"/>
    </source>
</evidence>
<dbReference type="RefSeq" id="WP_045763504.1">
    <property type="nucleotide sequence ID" value="NZ_JYOV01000019.1"/>
</dbReference>
<sequence>MQYLEKNEIKEIQLGILDYVDKICKKNDIPYFLSYGTMLGAVRHKGMIPWDDDIDISLYRKDYERLLKAIEEDKHPVYRVLSYDTSSWYFHNFAAILDTSTVIEDNVKYKRHDTSLFIDVFPIDQFSDLSIVDKSYKYVALRQLAYIKKERAVHGDSKLKDFLRLCTWYPLRLVNPRYFYKKIDELVKNSVTDNPAYEGAIGVGKEKMKEVFPAGTLKELILTEFEGRMVPIPKNYDAFLTQMYGDYMTPPSKEMQEWYSHSIKAYRK</sequence>
<accession>A0A0F3HB41</accession>
<feature type="domain" description="LicD/FKTN/FKRP nucleotidyltransferase" evidence="1">
    <location>
        <begin position="24"/>
        <end position="245"/>
    </location>
</feature>
<protein>
    <submittedName>
        <fullName evidence="2">LicD protein</fullName>
    </submittedName>
</protein>
<dbReference type="Pfam" id="PF04991">
    <property type="entry name" value="LicD"/>
    <property type="match status" value="1"/>
</dbReference>
<proteinExistence type="predicted"/>
<evidence type="ECO:0000313" key="3">
    <source>
        <dbReference type="Proteomes" id="UP000033405"/>
    </source>
</evidence>
<dbReference type="PATRIC" id="fig|28037.218.peg.1402"/>
<dbReference type="GO" id="GO:0009100">
    <property type="term" value="P:glycoprotein metabolic process"/>
    <property type="evidence" value="ECO:0007669"/>
    <property type="project" value="UniProtKB-ARBA"/>
</dbReference>
<dbReference type="InterPro" id="IPR007074">
    <property type="entry name" value="LicD/FKTN/FKRP_NTP_transf"/>
</dbReference>
<name>A0A0F3HB41_9STRE</name>
<dbReference type="AlphaFoldDB" id="A0A0F3HB41"/>
<gene>
    <name evidence="2" type="primary">licD2</name>
    <name evidence="2" type="ORF">TZ96_01443</name>
</gene>